<keyword evidence="4" id="KW-1133">Transmembrane helix</keyword>
<reference evidence="5" key="1">
    <citation type="submission" date="2021-01" db="EMBL/GenBank/DDBJ databases">
        <authorList>
            <consortium name="Genoscope - CEA"/>
            <person name="William W."/>
        </authorList>
    </citation>
    <scope>NUCLEOTIDE SEQUENCE</scope>
</reference>
<feature type="transmembrane region" description="Helical" evidence="4">
    <location>
        <begin position="605"/>
        <end position="626"/>
    </location>
</feature>
<evidence type="ECO:0000256" key="1">
    <source>
        <dbReference type="ARBA" id="ARBA00022729"/>
    </source>
</evidence>
<dbReference type="CDD" id="cd00064">
    <property type="entry name" value="FU"/>
    <property type="match status" value="1"/>
</dbReference>
<dbReference type="PANTHER" id="PTHR38934">
    <property type="entry name" value="HYPHALLY REGULATED CELL WALL PROTEIN 1"/>
    <property type="match status" value="1"/>
</dbReference>
<evidence type="ECO:0000256" key="3">
    <source>
        <dbReference type="ARBA" id="ARBA00023157"/>
    </source>
</evidence>
<evidence type="ECO:0000313" key="5">
    <source>
        <dbReference type="EMBL" id="CAD8093238.1"/>
    </source>
</evidence>
<dbReference type="NCBIfam" id="TIGR02232">
    <property type="entry name" value="myxo_disulf_rpt"/>
    <property type="match status" value="4"/>
</dbReference>
<proteinExistence type="predicted"/>
<dbReference type="AlphaFoldDB" id="A0A8S1NKS9"/>
<dbReference type="InterPro" id="IPR011936">
    <property type="entry name" value="Myxo_disulph_rpt"/>
</dbReference>
<evidence type="ECO:0000256" key="2">
    <source>
        <dbReference type="ARBA" id="ARBA00022737"/>
    </source>
</evidence>
<keyword evidence="4" id="KW-0472">Membrane</keyword>
<keyword evidence="6" id="KW-1185">Reference proteome</keyword>
<evidence type="ECO:0000256" key="4">
    <source>
        <dbReference type="SAM" id="Phobius"/>
    </source>
</evidence>
<dbReference type="OMA" id="CENSDIC"/>
<sequence length="909" mass="105846">MNKDIVPFNGCFSNNYDCIQGCENCIKGICYQCLIGWEFIEQFNSCIPLCGDAIITYDEECDDGNQLIFDGCHQCKYSCPKDCKLCQFGKCLMCEKNYLVLESQCQYIPDNIGLAYMEREWFILFIDQQYQQNILQWRNQLSNIDYNNKNYLGYFEQIYLNFKVFGYEHNQSKFLQLNNCKVEYFGKCLECQNEYELDFHKTQCIPKCQDGIILSQEICDDGNRIQFDGCYKCQKSCQIECLYCSNNQCYKCQEGWYLKDYQCIQICGDGLLANISNEQCDDLDDLNCINCQYQCDNDCLVCDKFKNCEFCSYPFQIKDGKCLPICGDKIITPIFEECDDGNDIPYDGCYECQFQCSLGCIQCKEDNHCEQCDNLYFILDTQTFKCQDLYQNIDSELKQNDTNLFTVQCKENQMFINNQCVNQCGNGILNSQFEQCDDGNNIGGDGCSAFCFEEDSFLCINQENSLSICTFIQKPDFNLILLSDKNNQTKILELSFTQNVYKLCQFPFENIVEIIILPQTEQKFTIVPNINITSQLNNPSYYIYIEFLKSVAEPILQIDIQKFCIFNQFDLDLTTNTKQIALGTPFLLSEDNQKKVTSVIKMNDAVIYSTASIAGILLLTGNYIVFFNLLDLLQSLSYIKYMQYNFPPHLSQFLETYTKISLQPILDILKFNEIIAKLNGGTLPSQGQKSKQPQYTNAMNQFYLINAKGCFFSYLASLLTYFICCLISSIQVSQWLRKRYEKNSNSIIVLRRILIFQKTILSKCSKLKNNYFSLGVYQLFYSTLHQLAFSTLLQFPQYTFNSIFEIINSVIALASLLFIIQILFRLLSITTSKIQDKQKWQYFFQDTKTEFWAEQFIILQLQQNSQNIQKHNQFYFLCSHSFILCTQSSLDLQNQILIQQNYCVEKQCF</sequence>
<dbReference type="InterPro" id="IPR006212">
    <property type="entry name" value="Furin_repeat"/>
</dbReference>
<accession>A0A8S1NKS9</accession>
<keyword evidence="4" id="KW-0812">Transmembrane</keyword>
<evidence type="ECO:0000313" key="6">
    <source>
        <dbReference type="Proteomes" id="UP000688137"/>
    </source>
</evidence>
<dbReference type="Pfam" id="PF13948">
    <property type="entry name" value="DUF4215"/>
    <property type="match status" value="5"/>
</dbReference>
<dbReference type="PANTHER" id="PTHR38934:SF6">
    <property type="entry name" value="CHROMOSOME UNDETERMINED SCAFFOLD_176, WHOLE GENOME SHOTGUN SEQUENCE"/>
    <property type="match status" value="1"/>
</dbReference>
<dbReference type="EMBL" id="CAJJDM010000095">
    <property type="protein sequence ID" value="CAD8093238.1"/>
    <property type="molecule type" value="Genomic_DNA"/>
</dbReference>
<comment type="caution">
    <text evidence="5">The sequence shown here is derived from an EMBL/GenBank/DDBJ whole genome shotgun (WGS) entry which is preliminary data.</text>
</comment>
<keyword evidence="1" id="KW-0732">Signal</keyword>
<protein>
    <recommendedName>
        <fullName evidence="7">Transmembrane protein</fullName>
    </recommendedName>
</protein>
<keyword evidence="3" id="KW-1015">Disulfide bond</keyword>
<feature type="transmembrane region" description="Helical" evidence="4">
    <location>
        <begin position="711"/>
        <end position="732"/>
    </location>
</feature>
<evidence type="ECO:0008006" key="7">
    <source>
        <dbReference type="Google" id="ProtNLM"/>
    </source>
</evidence>
<dbReference type="Proteomes" id="UP000688137">
    <property type="component" value="Unassembled WGS sequence"/>
</dbReference>
<organism evidence="5 6">
    <name type="scientific">Paramecium primaurelia</name>
    <dbReference type="NCBI Taxonomy" id="5886"/>
    <lineage>
        <taxon>Eukaryota</taxon>
        <taxon>Sar</taxon>
        <taxon>Alveolata</taxon>
        <taxon>Ciliophora</taxon>
        <taxon>Intramacronucleata</taxon>
        <taxon>Oligohymenophorea</taxon>
        <taxon>Peniculida</taxon>
        <taxon>Parameciidae</taxon>
        <taxon>Paramecium</taxon>
    </lineage>
</organism>
<feature type="transmembrane region" description="Helical" evidence="4">
    <location>
        <begin position="806"/>
        <end position="827"/>
    </location>
</feature>
<name>A0A8S1NKS9_PARPR</name>
<keyword evidence="2" id="KW-0677">Repeat</keyword>
<gene>
    <name evidence="5" type="ORF">PPRIM_AZ9-3.1.T0920191</name>
</gene>